<comment type="caution">
    <text evidence="2">The sequence shown here is derived from an EMBL/GenBank/DDBJ whole genome shotgun (WGS) entry which is preliminary data.</text>
</comment>
<evidence type="ECO:0000313" key="3">
    <source>
        <dbReference type="Proteomes" id="UP000269945"/>
    </source>
</evidence>
<feature type="non-terminal residue" evidence="2">
    <location>
        <position position="109"/>
    </location>
</feature>
<dbReference type="EMBL" id="CYRY02017232">
    <property type="protein sequence ID" value="VCW91168.1"/>
    <property type="molecule type" value="Genomic_DNA"/>
</dbReference>
<reference evidence="2 3" key="1">
    <citation type="submission" date="2018-10" db="EMBL/GenBank/DDBJ databases">
        <authorList>
            <person name="Ekblom R."/>
            <person name="Jareborg N."/>
        </authorList>
    </citation>
    <scope>NUCLEOTIDE SEQUENCE [LARGE SCALE GENOMIC DNA]</scope>
    <source>
        <tissue evidence="2">Muscle</tissue>
    </source>
</reference>
<feature type="compositionally biased region" description="Polar residues" evidence="1">
    <location>
        <begin position="100"/>
        <end position="109"/>
    </location>
</feature>
<accession>A0A9X9Q155</accession>
<feature type="non-terminal residue" evidence="2">
    <location>
        <position position="1"/>
    </location>
</feature>
<gene>
    <name evidence="2" type="ORF">BN2614_LOCUS1</name>
</gene>
<protein>
    <submittedName>
        <fullName evidence="2">Uncharacterized protein</fullName>
    </submittedName>
</protein>
<organism evidence="2 3">
    <name type="scientific">Gulo gulo</name>
    <name type="common">Wolverine</name>
    <name type="synonym">Gluton</name>
    <dbReference type="NCBI Taxonomy" id="48420"/>
    <lineage>
        <taxon>Eukaryota</taxon>
        <taxon>Metazoa</taxon>
        <taxon>Chordata</taxon>
        <taxon>Craniata</taxon>
        <taxon>Vertebrata</taxon>
        <taxon>Euteleostomi</taxon>
        <taxon>Mammalia</taxon>
        <taxon>Eutheria</taxon>
        <taxon>Laurasiatheria</taxon>
        <taxon>Carnivora</taxon>
        <taxon>Caniformia</taxon>
        <taxon>Musteloidea</taxon>
        <taxon>Mustelidae</taxon>
        <taxon>Guloninae</taxon>
        <taxon>Gulo</taxon>
    </lineage>
</organism>
<evidence type="ECO:0000313" key="2">
    <source>
        <dbReference type="EMBL" id="VCW91168.1"/>
    </source>
</evidence>
<evidence type="ECO:0000256" key="1">
    <source>
        <dbReference type="SAM" id="MobiDB-lite"/>
    </source>
</evidence>
<dbReference type="AlphaFoldDB" id="A0A9X9Q155"/>
<dbReference type="Proteomes" id="UP000269945">
    <property type="component" value="Unassembled WGS sequence"/>
</dbReference>
<feature type="region of interest" description="Disordered" evidence="1">
    <location>
        <begin position="26"/>
        <end position="109"/>
    </location>
</feature>
<proteinExistence type="predicted"/>
<keyword evidence="3" id="KW-1185">Reference proteome</keyword>
<name>A0A9X9Q155_GULGU</name>
<sequence length="109" mass="11588">TPFSCLSRQIVSLNTIFSLDPTLSQEVSPLTESSQTVNPTETFAHQHTPPTRSASPPPDCNLSVTQSKPISISRKPVPESSRPESPGGLSTYVPSITGIDPSSLSILDL</sequence>
<feature type="compositionally biased region" description="Polar residues" evidence="1">
    <location>
        <begin position="26"/>
        <end position="54"/>
    </location>
</feature>